<gene>
    <name evidence="1" type="ORF">SS1G_10987</name>
</gene>
<sequence length="72" mass="8057">MYEKMRSLLDSSRWGMYTVSRGVGQNGAQWILQVRDYLGQVPETWAFLLMHQVDDAYADADVGVGGVGKCTK</sequence>
<organism evidence="1 2">
    <name type="scientific">Sclerotinia sclerotiorum (strain ATCC 18683 / 1980 / Ss-1)</name>
    <name type="common">White mold</name>
    <name type="synonym">Whetzelinia sclerotiorum</name>
    <dbReference type="NCBI Taxonomy" id="665079"/>
    <lineage>
        <taxon>Eukaryota</taxon>
        <taxon>Fungi</taxon>
        <taxon>Dikarya</taxon>
        <taxon>Ascomycota</taxon>
        <taxon>Pezizomycotina</taxon>
        <taxon>Leotiomycetes</taxon>
        <taxon>Helotiales</taxon>
        <taxon>Sclerotiniaceae</taxon>
        <taxon>Sclerotinia</taxon>
    </lineage>
</organism>
<dbReference type="Proteomes" id="UP000001312">
    <property type="component" value="Unassembled WGS sequence"/>
</dbReference>
<dbReference type="GeneID" id="5483906"/>
<evidence type="ECO:0000313" key="2">
    <source>
        <dbReference type="Proteomes" id="UP000001312"/>
    </source>
</evidence>
<reference evidence="2" key="1">
    <citation type="journal article" date="2011" name="PLoS Genet.">
        <title>Genomic analysis of the necrotrophic fungal pathogens Sclerotinia sclerotiorum and Botrytis cinerea.</title>
        <authorList>
            <person name="Amselem J."/>
            <person name="Cuomo C.A."/>
            <person name="van Kan J.A."/>
            <person name="Viaud M."/>
            <person name="Benito E.P."/>
            <person name="Couloux A."/>
            <person name="Coutinho P.M."/>
            <person name="de Vries R.P."/>
            <person name="Dyer P.S."/>
            <person name="Fillinger S."/>
            <person name="Fournier E."/>
            <person name="Gout L."/>
            <person name="Hahn M."/>
            <person name="Kohn L."/>
            <person name="Lapalu N."/>
            <person name="Plummer K.M."/>
            <person name="Pradier J.M."/>
            <person name="Quevillon E."/>
            <person name="Sharon A."/>
            <person name="Simon A."/>
            <person name="ten Have A."/>
            <person name="Tudzynski B."/>
            <person name="Tudzynski P."/>
            <person name="Wincker P."/>
            <person name="Andrew M."/>
            <person name="Anthouard V."/>
            <person name="Beever R.E."/>
            <person name="Beffa R."/>
            <person name="Benoit I."/>
            <person name="Bouzid O."/>
            <person name="Brault B."/>
            <person name="Chen Z."/>
            <person name="Choquer M."/>
            <person name="Collemare J."/>
            <person name="Cotton P."/>
            <person name="Danchin E.G."/>
            <person name="Da Silva C."/>
            <person name="Gautier A."/>
            <person name="Giraud C."/>
            <person name="Giraud T."/>
            <person name="Gonzalez C."/>
            <person name="Grossetete S."/>
            <person name="Guldener U."/>
            <person name="Henrissat B."/>
            <person name="Howlett B.J."/>
            <person name="Kodira C."/>
            <person name="Kretschmer M."/>
            <person name="Lappartient A."/>
            <person name="Leroch M."/>
            <person name="Levis C."/>
            <person name="Mauceli E."/>
            <person name="Neuveglise C."/>
            <person name="Oeser B."/>
            <person name="Pearson M."/>
            <person name="Poulain J."/>
            <person name="Poussereau N."/>
            <person name="Quesneville H."/>
            <person name="Rascle C."/>
            <person name="Schumacher J."/>
            <person name="Segurens B."/>
            <person name="Sexton A."/>
            <person name="Silva E."/>
            <person name="Sirven C."/>
            <person name="Soanes D.M."/>
            <person name="Talbot N.J."/>
            <person name="Templeton M."/>
            <person name="Yandava C."/>
            <person name="Yarden O."/>
            <person name="Zeng Q."/>
            <person name="Rollins J.A."/>
            <person name="Lebrun M.H."/>
            <person name="Dickman M."/>
        </authorList>
    </citation>
    <scope>NUCLEOTIDE SEQUENCE [LARGE SCALE GENOMIC DNA]</scope>
    <source>
        <strain evidence="2">ATCC 18683 / 1980 / Ss-1</strain>
    </source>
</reference>
<dbReference type="HOGENOM" id="CLU_2723738_0_0_1"/>
<dbReference type="AlphaFoldDB" id="A7F070"/>
<dbReference type="KEGG" id="ssl:SS1G_10987"/>
<proteinExistence type="predicted"/>
<accession>A7F070</accession>
<evidence type="ECO:0000313" key="1">
    <source>
        <dbReference type="EMBL" id="EDN95112.1"/>
    </source>
</evidence>
<keyword evidence="2" id="KW-1185">Reference proteome</keyword>
<dbReference type="InParanoid" id="A7F070"/>
<dbReference type="EMBL" id="CH476637">
    <property type="protein sequence ID" value="EDN95112.1"/>
    <property type="molecule type" value="Genomic_DNA"/>
</dbReference>
<protein>
    <submittedName>
        <fullName evidence="1">Uncharacterized protein</fullName>
    </submittedName>
</protein>
<dbReference type="RefSeq" id="XP_001587747.1">
    <property type="nucleotide sequence ID" value="XM_001587697.1"/>
</dbReference>
<name>A7F070_SCLS1</name>